<accession>A0A914VBH5</accession>
<dbReference type="AlphaFoldDB" id="A0A914VBH5"/>
<dbReference type="PANTHER" id="PTHR45924">
    <property type="entry name" value="FI17866P1"/>
    <property type="match status" value="1"/>
</dbReference>
<reference evidence="3" key="1">
    <citation type="submission" date="2022-11" db="UniProtKB">
        <authorList>
            <consortium name="WormBaseParasite"/>
        </authorList>
    </citation>
    <scope>IDENTIFICATION</scope>
</reference>
<evidence type="ECO:0000313" key="2">
    <source>
        <dbReference type="Proteomes" id="UP000887566"/>
    </source>
</evidence>
<organism evidence="2 3">
    <name type="scientific">Plectus sambesii</name>
    <dbReference type="NCBI Taxonomy" id="2011161"/>
    <lineage>
        <taxon>Eukaryota</taxon>
        <taxon>Metazoa</taxon>
        <taxon>Ecdysozoa</taxon>
        <taxon>Nematoda</taxon>
        <taxon>Chromadorea</taxon>
        <taxon>Plectida</taxon>
        <taxon>Plectina</taxon>
        <taxon>Plectoidea</taxon>
        <taxon>Plectidae</taxon>
        <taxon>Plectus</taxon>
    </lineage>
</organism>
<evidence type="ECO:0000259" key="1">
    <source>
        <dbReference type="Pfam" id="PF00621"/>
    </source>
</evidence>
<dbReference type="Gene3D" id="1.20.900.10">
    <property type="entry name" value="Dbl homology (DH) domain"/>
    <property type="match status" value="1"/>
</dbReference>
<feature type="domain" description="DH" evidence="1">
    <location>
        <begin position="15"/>
        <end position="89"/>
    </location>
</feature>
<sequence>GYLNFLIRERDSLGVTTVEICALFGCIEKVFKFNRQLYQALDAAQLNTSLMAKCFIDYSDGFACYAQYCAQYQKMVSTLAHLEQNPLVADSLAGRQGALGHA</sequence>
<dbReference type="GO" id="GO:0031267">
    <property type="term" value="F:small GTPase binding"/>
    <property type="evidence" value="ECO:0007669"/>
    <property type="project" value="TreeGrafter"/>
</dbReference>
<dbReference type="WBParaSite" id="PSAMB.scaffold17619size1087.g37351.t1">
    <property type="protein sequence ID" value="PSAMB.scaffold17619size1087.g37351.t1"/>
    <property type="gene ID" value="PSAMB.scaffold17619size1087.g37351"/>
</dbReference>
<dbReference type="InterPro" id="IPR035899">
    <property type="entry name" value="DBL_dom_sf"/>
</dbReference>
<dbReference type="SUPFAM" id="SSF48065">
    <property type="entry name" value="DBL homology domain (DH-domain)"/>
    <property type="match status" value="1"/>
</dbReference>
<protein>
    <submittedName>
        <fullName evidence="3">DH domain-containing protein</fullName>
    </submittedName>
</protein>
<name>A0A914VBH5_9BILA</name>
<dbReference type="InterPro" id="IPR000219">
    <property type="entry name" value="DH_dom"/>
</dbReference>
<evidence type="ECO:0000313" key="3">
    <source>
        <dbReference type="WBParaSite" id="PSAMB.scaffold17619size1087.g37351.t1"/>
    </source>
</evidence>
<proteinExistence type="predicted"/>
<dbReference type="PANTHER" id="PTHR45924:SF2">
    <property type="entry name" value="FI17866P1"/>
    <property type="match status" value="1"/>
</dbReference>
<keyword evidence="2" id="KW-1185">Reference proteome</keyword>
<dbReference type="Pfam" id="PF00621">
    <property type="entry name" value="RhoGEF"/>
    <property type="match status" value="1"/>
</dbReference>
<dbReference type="GO" id="GO:0005085">
    <property type="term" value="F:guanyl-nucleotide exchange factor activity"/>
    <property type="evidence" value="ECO:0007669"/>
    <property type="project" value="InterPro"/>
</dbReference>
<dbReference type="Proteomes" id="UP000887566">
    <property type="component" value="Unplaced"/>
</dbReference>